<dbReference type="RefSeq" id="WP_068014814.1">
    <property type="nucleotide sequence ID" value="NZ_QQAZ01000004.1"/>
</dbReference>
<feature type="region of interest" description="Disordered" evidence="1">
    <location>
        <begin position="191"/>
        <end position="225"/>
    </location>
</feature>
<evidence type="ECO:0000313" key="3">
    <source>
        <dbReference type="Proteomes" id="UP000255355"/>
    </source>
</evidence>
<keyword evidence="3" id="KW-1185">Reference proteome</keyword>
<feature type="region of interest" description="Disordered" evidence="1">
    <location>
        <begin position="293"/>
        <end position="438"/>
    </location>
</feature>
<dbReference type="EMBL" id="QQAZ01000004">
    <property type="protein sequence ID" value="RDI51728.1"/>
    <property type="molecule type" value="Genomic_DNA"/>
</dbReference>
<proteinExistence type="predicted"/>
<dbReference type="STRING" id="1210089.GCA_001613165_01247"/>
<organism evidence="2 3">
    <name type="scientific">Nocardia mexicana</name>
    <dbReference type="NCBI Taxonomy" id="279262"/>
    <lineage>
        <taxon>Bacteria</taxon>
        <taxon>Bacillati</taxon>
        <taxon>Actinomycetota</taxon>
        <taxon>Actinomycetes</taxon>
        <taxon>Mycobacteriales</taxon>
        <taxon>Nocardiaceae</taxon>
        <taxon>Nocardia</taxon>
    </lineage>
</organism>
<feature type="region of interest" description="Disordered" evidence="1">
    <location>
        <begin position="1"/>
        <end position="25"/>
    </location>
</feature>
<name>A0A370HAW7_9NOCA</name>
<evidence type="ECO:0000256" key="1">
    <source>
        <dbReference type="SAM" id="MobiDB-lite"/>
    </source>
</evidence>
<comment type="caution">
    <text evidence="2">The sequence shown here is derived from an EMBL/GenBank/DDBJ whole genome shotgun (WGS) entry which is preliminary data.</text>
</comment>
<reference evidence="2 3" key="1">
    <citation type="submission" date="2018-07" db="EMBL/GenBank/DDBJ databases">
        <title>Genomic Encyclopedia of Type Strains, Phase IV (KMG-IV): sequencing the most valuable type-strain genomes for metagenomic binning, comparative biology and taxonomic classification.</title>
        <authorList>
            <person name="Goeker M."/>
        </authorList>
    </citation>
    <scope>NUCLEOTIDE SEQUENCE [LARGE SCALE GENOMIC DNA]</scope>
    <source>
        <strain evidence="2 3">DSM 44952</strain>
    </source>
</reference>
<sequence length="438" mass="44110">MRRLKNRPSEPTTPAAASDPTGDPPIVARLVEPLLALRASLGTGVGIPDEAISAALSSASARAAETEAPHRDGLHAIESTWTGKGSDAAVPSLRTTQTEIGDISDRGPAYLSVLADAQSTSSRAATKVDKIIEDFRRDARIILDNASSSPDTDAVIARASRALRDALGTVNTARGEMDDHTRRLDRMEPLTVTTPSGVNQGWGGTQGQSWSTAPGQAPTVPGQVPGQPMDPALVAQMQLQQQLISAGVEVGTTAITAGVDIGTHLIDKIAEVGTHTIDTVAASADKAITEAINPGASDGTSSGGSGSNKLFDFGGTGQTGQSTPSGTAPGVVIPPAANAPGAPGGAEKADAKPAPAAPPPSSILPDTPAPADPAPAPKPAAPDHVPPGTAGGLAMPPPPSNDQEHKPRGEGQLGVTVPARVEETVPAAVIGDFGDDTI</sequence>
<dbReference type="Proteomes" id="UP000255355">
    <property type="component" value="Unassembled WGS sequence"/>
</dbReference>
<feature type="compositionally biased region" description="Low complexity" evidence="1">
    <location>
        <begin position="319"/>
        <end position="341"/>
    </location>
</feature>
<accession>A0A370HAW7</accession>
<dbReference type="AlphaFoldDB" id="A0A370HAW7"/>
<evidence type="ECO:0000313" key="2">
    <source>
        <dbReference type="EMBL" id="RDI51728.1"/>
    </source>
</evidence>
<gene>
    <name evidence="2" type="ORF">DFR68_104212</name>
</gene>
<feature type="compositionally biased region" description="Pro residues" evidence="1">
    <location>
        <begin position="355"/>
        <end position="380"/>
    </location>
</feature>
<protein>
    <submittedName>
        <fullName evidence="2">Uncharacterized protein</fullName>
    </submittedName>
</protein>